<sequence>MTYNLKDAGERGIPQSLDLGERPKILFTGPEWKMEDGMKLDDGPVWAMKTSGPDSELNVSDPDWVMNLDDGPGWQLYGPPDGWEKTLQCGPVETGTVVLH</sequence>
<protein>
    <submittedName>
        <fullName evidence="1">Uncharacterized protein</fullName>
    </submittedName>
</protein>
<dbReference type="OrthoDB" id="9970889at2"/>
<keyword evidence="2" id="KW-1185">Reference proteome</keyword>
<evidence type="ECO:0000313" key="2">
    <source>
        <dbReference type="Proteomes" id="UP000307841"/>
    </source>
</evidence>
<accession>A0A4U2Y7E1</accession>
<dbReference type="AlphaFoldDB" id="A0A4U2Y7E1"/>
<reference evidence="1 2" key="1">
    <citation type="submission" date="2019-04" db="EMBL/GenBank/DDBJ databases">
        <title>Whole genome sequencing of Brevibacillus sp. TGS2-1.</title>
        <authorList>
            <person name="Choi A."/>
        </authorList>
    </citation>
    <scope>NUCLEOTIDE SEQUENCE [LARGE SCALE GENOMIC DNA]</scope>
    <source>
        <strain evidence="1 2">TGS2-1</strain>
    </source>
</reference>
<dbReference type="RefSeq" id="WP_137028519.1">
    <property type="nucleotide sequence ID" value="NZ_SZNK01000001.1"/>
</dbReference>
<dbReference type="Proteomes" id="UP000307841">
    <property type="component" value="Unassembled WGS sequence"/>
</dbReference>
<organism evidence="1 2">
    <name type="scientific">Brevibacillus antibioticus</name>
    <dbReference type="NCBI Taxonomy" id="2570228"/>
    <lineage>
        <taxon>Bacteria</taxon>
        <taxon>Bacillati</taxon>
        <taxon>Bacillota</taxon>
        <taxon>Bacilli</taxon>
        <taxon>Bacillales</taxon>
        <taxon>Paenibacillaceae</taxon>
        <taxon>Brevibacillus</taxon>
    </lineage>
</organism>
<name>A0A4U2Y7E1_9BACL</name>
<proteinExistence type="predicted"/>
<gene>
    <name evidence="1" type="ORF">E8L90_06580</name>
</gene>
<dbReference type="EMBL" id="SZNK01000001">
    <property type="protein sequence ID" value="TKI55141.1"/>
    <property type="molecule type" value="Genomic_DNA"/>
</dbReference>
<comment type="caution">
    <text evidence="1">The sequence shown here is derived from an EMBL/GenBank/DDBJ whole genome shotgun (WGS) entry which is preliminary data.</text>
</comment>
<evidence type="ECO:0000313" key="1">
    <source>
        <dbReference type="EMBL" id="TKI55141.1"/>
    </source>
</evidence>